<sequence>MKSLILFLFSLIIHSLNSNHQKGIISGVIYCIVASQNENELKEYRSSKYSNPDFFLSKTSIYIYMRRKWDGEFYLLDKGDKRAVKETYLWVNTPSCRSPLDKKKKCRTTIRISPVQSSTESPFSPILIVLGASNSATKTVCE</sequence>
<organism evidence="2 3">
    <name type="scientific">Ditylenchus dipsaci</name>
    <dbReference type="NCBI Taxonomy" id="166011"/>
    <lineage>
        <taxon>Eukaryota</taxon>
        <taxon>Metazoa</taxon>
        <taxon>Ecdysozoa</taxon>
        <taxon>Nematoda</taxon>
        <taxon>Chromadorea</taxon>
        <taxon>Rhabditida</taxon>
        <taxon>Tylenchina</taxon>
        <taxon>Tylenchomorpha</taxon>
        <taxon>Sphaerularioidea</taxon>
        <taxon>Anguinidae</taxon>
        <taxon>Anguininae</taxon>
        <taxon>Ditylenchus</taxon>
    </lineage>
</organism>
<keyword evidence="1" id="KW-0732">Signal</keyword>
<dbReference type="Proteomes" id="UP000887574">
    <property type="component" value="Unplaced"/>
</dbReference>
<evidence type="ECO:0000256" key="1">
    <source>
        <dbReference type="SAM" id="SignalP"/>
    </source>
</evidence>
<protein>
    <submittedName>
        <fullName evidence="3">Uncharacterized protein</fullName>
    </submittedName>
</protein>
<proteinExistence type="predicted"/>
<dbReference type="WBParaSite" id="jg24871">
    <property type="protein sequence ID" value="jg24871"/>
    <property type="gene ID" value="jg24871"/>
</dbReference>
<reference evidence="3" key="1">
    <citation type="submission" date="2022-11" db="UniProtKB">
        <authorList>
            <consortium name="WormBaseParasite"/>
        </authorList>
    </citation>
    <scope>IDENTIFICATION</scope>
</reference>
<name>A0A915DYP6_9BILA</name>
<evidence type="ECO:0000313" key="2">
    <source>
        <dbReference type="Proteomes" id="UP000887574"/>
    </source>
</evidence>
<feature type="chain" id="PRO_5037218079" evidence="1">
    <location>
        <begin position="19"/>
        <end position="142"/>
    </location>
</feature>
<keyword evidence="2" id="KW-1185">Reference proteome</keyword>
<evidence type="ECO:0000313" key="3">
    <source>
        <dbReference type="WBParaSite" id="jg24871"/>
    </source>
</evidence>
<accession>A0A915DYP6</accession>
<dbReference type="AlphaFoldDB" id="A0A915DYP6"/>
<feature type="signal peptide" evidence="1">
    <location>
        <begin position="1"/>
        <end position="18"/>
    </location>
</feature>